<evidence type="ECO:0000313" key="3">
    <source>
        <dbReference type="EMBL" id="KOF96742.1"/>
    </source>
</evidence>
<keyword evidence="2" id="KW-0732">Signal</keyword>
<evidence type="ECO:0008006" key="4">
    <source>
        <dbReference type="Google" id="ProtNLM"/>
    </source>
</evidence>
<feature type="signal peptide" evidence="2">
    <location>
        <begin position="1"/>
        <end position="22"/>
    </location>
</feature>
<dbReference type="EMBL" id="KQ416499">
    <property type="protein sequence ID" value="KOF96742.1"/>
    <property type="molecule type" value="Genomic_DNA"/>
</dbReference>
<organism evidence="3">
    <name type="scientific">Octopus bimaculoides</name>
    <name type="common">California two-spotted octopus</name>
    <dbReference type="NCBI Taxonomy" id="37653"/>
    <lineage>
        <taxon>Eukaryota</taxon>
        <taxon>Metazoa</taxon>
        <taxon>Spiralia</taxon>
        <taxon>Lophotrochozoa</taxon>
        <taxon>Mollusca</taxon>
        <taxon>Cephalopoda</taxon>
        <taxon>Coleoidea</taxon>
        <taxon>Octopodiformes</taxon>
        <taxon>Octopoda</taxon>
        <taxon>Incirrata</taxon>
        <taxon>Octopodidae</taxon>
        <taxon>Octopus</taxon>
    </lineage>
</organism>
<dbReference type="Pfam" id="PF09777">
    <property type="entry name" value="OSTMP1"/>
    <property type="match status" value="1"/>
</dbReference>
<dbReference type="PANTHER" id="PTHR15644:SF2">
    <property type="entry name" value="OSTEOPETROSIS-ASSOCIATED TRANSMEMBRANE PROTEIN 1"/>
    <property type="match status" value="1"/>
</dbReference>
<dbReference type="STRING" id="37653.A0A0L8I5I8"/>
<name>A0A0L8I5I8_OCTBM</name>
<sequence>MEQNLNFVTVIFLLILNNFLLSSCNEDTSWTSYHTQNSLPNNDTLTELSQTNSSTVPTTSEATTRLETTTIVPEPIKKPCESIIGNISNVVSKFYRCSIERARPYRFCTKCLQDYIAAIDLYSDIASASKNSTLVICKNLLIKSDYAPLIPSVFQDIKTLWSSAYCSSCYSVFDDKTELNNKTVKFIDSYKEMIGCIENNTYSQMNICQACIANYKKLNSDFRTIEDYSSPSICMDVMDMMNYTRLLWSQDCPTKNRQSNTVLTVSVSVSLIIITIIYYVCMYLIGKGKLFNFCYYNSLSNNSNNLYRSISDIPGINTPSASSQR</sequence>
<evidence type="ECO:0000256" key="1">
    <source>
        <dbReference type="SAM" id="Phobius"/>
    </source>
</evidence>
<reference evidence="3" key="1">
    <citation type="submission" date="2015-07" db="EMBL/GenBank/DDBJ databases">
        <title>MeaNS - Measles Nucleotide Surveillance Program.</title>
        <authorList>
            <person name="Tran T."/>
            <person name="Druce J."/>
        </authorList>
    </citation>
    <scope>NUCLEOTIDE SEQUENCE</scope>
    <source>
        <strain evidence="3">UCB-OBI-ISO-001</strain>
        <tissue evidence="3">Gonad</tissue>
    </source>
</reference>
<proteinExistence type="predicted"/>
<protein>
    <recommendedName>
        <fullName evidence="4">Osteopetrosis-associated transmembrane protein 1</fullName>
    </recommendedName>
</protein>
<accession>A0A0L8I5I8</accession>
<dbReference type="AlphaFoldDB" id="A0A0L8I5I8"/>
<dbReference type="OrthoDB" id="8021850at2759"/>
<keyword evidence="1" id="KW-0812">Transmembrane</keyword>
<dbReference type="InterPro" id="IPR019172">
    <property type="entry name" value="Osteopetrosis-assoc_TM_1"/>
</dbReference>
<dbReference type="GO" id="GO:0005829">
    <property type="term" value="C:cytosol"/>
    <property type="evidence" value="ECO:0007669"/>
    <property type="project" value="TreeGrafter"/>
</dbReference>
<keyword evidence="1" id="KW-0472">Membrane</keyword>
<dbReference type="KEGG" id="obi:106884003"/>
<keyword evidence="1" id="KW-1133">Transmembrane helix</keyword>
<gene>
    <name evidence="3" type="ORF">OCBIM_22033940mg</name>
</gene>
<dbReference type="PANTHER" id="PTHR15644">
    <property type="entry name" value="OSTEOPETROSIS ASSOCIATED TRANSMEMBRANE PROTEIN 1"/>
    <property type="match status" value="1"/>
</dbReference>
<feature type="transmembrane region" description="Helical" evidence="1">
    <location>
        <begin position="262"/>
        <end position="285"/>
    </location>
</feature>
<evidence type="ECO:0000256" key="2">
    <source>
        <dbReference type="SAM" id="SignalP"/>
    </source>
</evidence>
<feature type="chain" id="PRO_5005584191" description="Osteopetrosis-associated transmembrane protein 1" evidence="2">
    <location>
        <begin position="23"/>
        <end position="325"/>
    </location>
</feature>
<dbReference type="OMA" id="FQQVASK"/>